<accession>A0A1B6D607</accession>
<dbReference type="EMBL" id="GEDC01021865">
    <property type="protein sequence ID" value="JAS15433.1"/>
    <property type="molecule type" value="Transcribed_RNA"/>
</dbReference>
<feature type="compositionally biased region" description="Basic and acidic residues" evidence="1">
    <location>
        <begin position="312"/>
        <end position="330"/>
    </location>
</feature>
<feature type="compositionally biased region" description="Basic and acidic residues" evidence="1">
    <location>
        <begin position="603"/>
        <end position="618"/>
    </location>
</feature>
<reference evidence="3" key="1">
    <citation type="submission" date="2015-12" db="EMBL/GenBank/DDBJ databases">
        <title>De novo transcriptome assembly of four potential Pierce s Disease insect vectors from Arizona vineyards.</title>
        <authorList>
            <person name="Tassone E.E."/>
        </authorList>
    </citation>
    <scope>NUCLEOTIDE SEQUENCE</scope>
</reference>
<organism evidence="3">
    <name type="scientific">Clastoptera arizonana</name>
    <name type="common">Arizona spittle bug</name>
    <dbReference type="NCBI Taxonomy" id="38151"/>
    <lineage>
        <taxon>Eukaryota</taxon>
        <taxon>Metazoa</taxon>
        <taxon>Ecdysozoa</taxon>
        <taxon>Arthropoda</taxon>
        <taxon>Hexapoda</taxon>
        <taxon>Insecta</taxon>
        <taxon>Pterygota</taxon>
        <taxon>Neoptera</taxon>
        <taxon>Paraneoptera</taxon>
        <taxon>Hemiptera</taxon>
        <taxon>Auchenorrhyncha</taxon>
        <taxon>Cercopoidea</taxon>
        <taxon>Clastopteridae</taxon>
        <taxon>Clastoptera</taxon>
    </lineage>
</organism>
<proteinExistence type="predicted"/>
<sequence>MKRVQIEPWSIKEKLCLATAVLHSGDQNWMSVSRHLRIYGETNRPLDWYSQKQCAVQYENLLNNAGTTKRKKRSEKGVETVDIPGETIVRKLTKERIEELKLLLTEDKADYLRMKKLQEEVDSGKLDDRLDEIEIQLEEEIRKDKEKCQGDLSTRLSLLSSRHKSLADITQDADSSDSNMEVDLKPSPTPTSPLLTSLLQSPSPAILHRSSSSTPTISSLLHSVPSAPRVQDSPTLSKLLESPTSQILSSLVKTSTVETISEVPATTVVKNEKKPSSLDQDESATSDLLSEVKYKSIVDGFEDKERKSNVVRRLDLDTSPPDTEKEDRSSLIHTQDSDTLEDQLETEIELDSQAVDMIVMGPNQSAVIAVHHDTSSEQLEDEALGGVKEHPGIVLAKEISPEEISEEIVVMNEEEISKPVEDALKMINDATIVVAEADQIVEIGTRVIDEDISEENDVKNLVEEQVIIEEVITEDLKDVAMDNLESEKNDVAGESNVQELVMDEIKHEVIEEVVTNENVEEVIVDLPQKNNSADLVSNTLSSDSAIKKENTEEIESSAVSKEKELKEDQAEVKKNTVERPKKVGRKRKSSSKEIKEATSTNNTKDKESLAKISEETIKESLVVSTTKQSATTPNAVPPLSKSSDIIPASTEVATASPTTKEIAASLPPP</sequence>
<feature type="non-terminal residue" evidence="3">
    <location>
        <position position="669"/>
    </location>
</feature>
<dbReference type="GO" id="GO:0035267">
    <property type="term" value="C:NuA4 histone acetyltransferase complex"/>
    <property type="evidence" value="ECO:0007669"/>
    <property type="project" value="TreeGrafter"/>
</dbReference>
<name>A0A1B6D607_9HEMI</name>
<evidence type="ECO:0000256" key="1">
    <source>
        <dbReference type="SAM" id="MobiDB-lite"/>
    </source>
</evidence>
<feature type="region of interest" description="Disordered" evidence="1">
    <location>
        <begin position="168"/>
        <end position="234"/>
    </location>
</feature>
<gene>
    <name evidence="2" type="ORF">g.36765</name>
    <name evidence="3" type="ORF">g.36767</name>
</gene>
<dbReference type="PANTHER" id="PTHR15398">
    <property type="entry name" value="BROMODOMAIN-CONTAINING PROTEIN 8"/>
    <property type="match status" value="1"/>
</dbReference>
<feature type="compositionally biased region" description="Basic and acidic residues" evidence="1">
    <location>
        <begin position="560"/>
        <end position="581"/>
    </location>
</feature>
<dbReference type="PANTHER" id="PTHR15398:SF4">
    <property type="entry name" value="BROMODOMAIN-CONTAINING PROTEIN 8 ISOFORM X1"/>
    <property type="match status" value="1"/>
</dbReference>
<feature type="region of interest" description="Disordered" evidence="1">
    <location>
        <begin position="312"/>
        <end position="338"/>
    </location>
</feature>
<protein>
    <submittedName>
        <fullName evidence="3">Uncharacterized protein</fullName>
    </submittedName>
</protein>
<evidence type="ECO:0000313" key="3">
    <source>
        <dbReference type="EMBL" id="JAS21121.1"/>
    </source>
</evidence>
<feature type="region of interest" description="Disordered" evidence="1">
    <location>
        <begin position="547"/>
        <end position="669"/>
    </location>
</feature>
<dbReference type="AlphaFoldDB" id="A0A1B6D607"/>
<dbReference type="EMBL" id="GEDC01016177">
    <property type="protein sequence ID" value="JAS21121.1"/>
    <property type="molecule type" value="Transcribed_RNA"/>
</dbReference>
<feature type="compositionally biased region" description="Low complexity" evidence="1">
    <location>
        <begin position="192"/>
        <end position="223"/>
    </location>
</feature>
<feature type="compositionally biased region" description="Polar residues" evidence="1">
    <location>
        <begin position="622"/>
        <end position="634"/>
    </location>
</feature>
<evidence type="ECO:0000313" key="2">
    <source>
        <dbReference type="EMBL" id="JAS15433.1"/>
    </source>
</evidence>